<evidence type="ECO:0000313" key="3">
    <source>
        <dbReference type="Proteomes" id="UP000705230"/>
    </source>
</evidence>
<gene>
    <name evidence="2" type="ORF">ISR29_06410</name>
</gene>
<evidence type="ECO:0008006" key="4">
    <source>
        <dbReference type="Google" id="ProtNLM"/>
    </source>
</evidence>
<feature type="signal peptide" evidence="1">
    <location>
        <begin position="1"/>
        <end position="19"/>
    </location>
</feature>
<name>A0A937M381_9GAMM</name>
<dbReference type="GO" id="GO:0008237">
    <property type="term" value="F:metallopeptidase activity"/>
    <property type="evidence" value="ECO:0007669"/>
    <property type="project" value="InterPro"/>
</dbReference>
<dbReference type="Pfam" id="PF17963">
    <property type="entry name" value="Big_9"/>
    <property type="match status" value="1"/>
</dbReference>
<dbReference type="Gene3D" id="2.60.40.3440">
    <property type="match status" value="1"/>
</dbReference>
<dbReference type="InterPro" id="IPR024079">
    <property type="entry name" value="MetalloPept_cat_dom_sf"/>
</dbReference>
<evidence type="ECO:0000313" key="2">
    <source>
        <dbReference type="EMBL" id="MBL6903816.1"/>
    </source>
</evidence>
<dbReference type="EMBL" id="JADHSG010000020">
    <property type="protein sequence ID" value="MBL6903816.1"/>
    <property type="molecule type" value="Genomic_DNA"/>
</dbReference>
<feature type="chain" id="PRO_5037920855" description="Cadherin domain-containing protein" evidence="1">
    <location>
        <begin position="20"/>
        <end position="884"/>
    </location>
</feature>
<accession>A0A937M381</accession>
<dbReference type="AlphaFoldDB" id="A0A937M381"/>
<organism evidence="2 3">
    <name type="scientific">SAR86 cluster bacterium</name>
    <dbReference type="NCBI Taxonomy" id="2030880"/>
    <lineage>
        <taxon>Bacteria</taxon>
        <taxon>Pseudomonadati</taxon>
        <taxon>Pseudomonadota</taxon>
        <taxon>Gammaproteobacteria</taxon>
        <taxon>SAR86 cluster</taxon>
    </lineage>
</organism>
<keyword evidence="1" id="KW-0732">Signal</keyword>
<evidence type="ECO:0000256" key="1">
    <source>
        <dbReference type="SAM" id="SignalP"/>
    </source>
</evidence>
<comment type="caution">
    <text evidence="2">The sequence shown here is derived from an EMBL/GenBank/DDBJ whole genome shotgun (WGS) entry which is preliminary data.</text>
</comment>
<proteinExistence type="predicted"/>
<protein>
    <recommendedName>
        <fullName evidence="4">Cadherin domain-containing protein</fullName>
    </recommendedName>
</protein>
<sequence length="884" mass="98184">MKSNYIKSLSILIFLTSCGGGGGSAPFSFTVGLDQIVSTNEDVLLTGSFSASTNYSSNITYSISTFPKNGNVSINSSGRYSYTPTLNFYGNDDFDITFSATQVDDAGQTIGAPITYIRSVDVTINPVNDSPTISVTSDFSDYNNNTLIFDDTFELKVQVSDVDNTISELSLYGQIGNEVLSGTYNEPVIGASGTLNLDMADLNNAGYQSIQICASDGDLSSCVAGFDAYFISNKQIISIDNSCDEDGSNCSSDDHYLYYLVGSPGDTANTEYVFIGDRLNSENIDFFRSEVLDSVNTLVNSDAGSLIDGFFSIVVIEEVALSDLSAFEIEMGCYPDTPTVYCIGDVDRDRISNAFDYDVAAFISSLSGRGVAQGNINIQQLSNSTEEVVMHELGHSHGYMGDEYDSGSEYDTDLPRADTYINTTSVGNASSVKWKHYIEDLTNVAGVDYDICYNYPSGYIYSRDQVGNGTYQDCECFWNQWQDTNENGTDEFGISNYTEDLNSDFLGINSDNSCRLKVGLIPGTYYDEEETYRPLYWTVMESGSYMGYGKINIEGFAYGSIMNQGFADYTINGSPNYEALTSSSALQNGSINFSINAEYDSNKVRLKWFKDGVEQTQFQDDISVSFNRPADNAEVTYSWIVEDLSGLVNAPNDPLDPLDFYEGWFEYNYYYESDPDAIPYEAQQPYVGSWLWYSGTDGYLYDNQISANQDYMFAEICCSMSGAIKIKWSNYDEASSTSNSNEGKRKSYLHTSANPNKKEKIFSLDLTKNKIKINSIKKEKPNKKNIRRPFLKKTDIYSVDFFNKDDELIYQLGIGNPFEVKIQHIGYADKHSHSHDHSDDYIIDDANLSNLQLVIPSELDPASISLSKRGALNVYNEVVRIAVK</sequence>
<dbReference type="PROSITE" id="PS51257">
    <property type="entry name" value="PROKAR_LIPOPROTEIN"/>
    <property type="match status" value="1"/>
</dbReference>
<reference evidence="2" key="1">
    <citation type="submission" date="2020-10" db="EMBL/GenBank/DDBJ databases">
        <title>Microbiome of the Black Sea water column analyzed by genome centric metagenomics.</title>
        <authorList>
            <person name="Cabello-Yeves P.J."/>
            <person name="Callieri C."/>
            <person name="Picazo A."/>
            <person name="Mehrshad M."/>
            <person name="Haro-Moreno J.M."/>
            <person name="Roda-Garcia J."/>
            <person name="Dzembekova N."/>
            <person name="Slabakova V."/>
            <person name="Slabakova N."/>
            <person name="Moncheva S."/>
            <person name="Rodriguez-Valera F."/>
        </authorList>
    </citation>
    <scope>NUCLEOTIDE SEQUENCE</scope>
    <source>
        <strain evidence="2">BS30m-G43</strain>
    </source>
</reference>
<dbReference type="Proteomes" id="UP000705230">
    <property type="component" value="Unassembled WGS sequence"/>
</dbReference>
<dbReference type="Gene3D" id="3.40.390.10">
    <property type="entry name" value="Collagenase (Catalytic Domain)"/>
    <property type="match status" value="1"/>
</dbReference>